<accession>C6XBM8</accession>
<dbReference type="Proteomes" id="UP000002743">
    <property type="component" value="Chromosome"/>
</dbReference>
<gene>
    <name evidence="3" type="ordered locus">Msip34_2761</name>
</gene>
<feature type="transmembrane region" description="Helical" evidence="2">
    <location>
        <begin position="12"/>
        <end position="33"/>
    </location>
</feature>
<dbReference type="STRING" id="582744.Msip34_2761"/>
<organism evidence="3 4">
    <name type="scientific">Methylovorus glucosotrophus (strain SIP3-4)</name>
    <dbReference type="NCBI Taxonomy" id="582744"/>
    <lineage>
        <taxon>Bacteria</taxon>
        <taxon>Pseudomonadati</taxon>
        <taxon>Pseudomonadota</taxon>
        <taxon>Betaproteobacteria</taxon>
        <taxon>Nitrosomonadales</taxon>
        <taxon>Methylophilaceae</taxon>
        <taxon>Methylovorus</taxon>
    </lineage>
</organism>
<dbReference type="HOGENOM" id="CLU_077126_0_0_4"/>
<dbReference type="eggNOG" id="COG3827">
    <property type="taxonomic scope" value="Bacteria"/>
</dbReference>
<keyword evidence="2" id="KW-0812">Transmembrane</keyword>
<feature type="region of interest" description="Disordered" evidence="1">
    <location>
        <begin position="52"/>
        <end position="168"/>
    </location>
</feature>
<name>C6XBM8_METGS</name>
<reference evidence="3 4" key="2">
    <citation type="journal article" date="2011" name="J. Bacteriol.">
        <title>Genomes of three methylotrophs from a single niche uncover genetic and metabolic divergence of Methylophilaceae.</title>
        <authorList>
            <person name="Lapidus A."/>
            <person name="Clum A."/>
            <person name="Labutti K."/>
            <person name="Kaluzhnaya M.G."/>
            <person name="Lim S."/>
            <person name="Beck D.A."/>
            <person name="Glavina Del Rio T."/>
            <person name="Nolan M."/>
            <person name="Mavromatis K."/>
            <person name="Huntemann M."/>
            <person name="Lucas S."/>
            <person name="Lidstrom M.E."/>
            <person name="Ivanova N."/>
            <person name="Chistoserdova L."/>
        </authorList>
    </citation>
    <scope>NUCLEOTIDE SEQUENCE [LARGE SCALE GENOMIC DNA]</scope>
    <source>
        <strain evidence="3 4">SIP3-4</strain>
    </source>
</reference>
<feature type="compositionally biased region" description="Low complexity" evidence="1">
    <location>
        <begin position="81"/>
        <end position="93"/>
    </location>
</feature>
<keyword evidence="2" id="KW-1133">Transmembrane helix</keyword>
<keyword evidence="4" id="KW-1185">Reference proteome</keyword>
<sequence length="279" mass="30902">MLQIRISRNTLIAIVISLLIHAILLFTVIIHPLDSGPEAEPAESSQIVMQLGPKAAPKAAETPQPSTQAEPEPAPAPKAPPKAVSKPVSKPSKPTSPPVMAAQPPARDQAPTPLDRRVPPQPAPEPDMSPPPTDMMSYVKQQQDRRRAQGDPSILNEDAAAKDRGPTADEIREANIQRNLKEAGGGVFQITQMSSRGAKFVFRGWRYFSNPRTEYIEVEAPPDGDIRRAVVKRMIEIIRRDYKGDFTWESKRLGRVVTLSARPQDNDGLEDFLIKDFQW</sequence>
<evidence type="ECO:0000256" key="2">
    <source>
        <dbReference type="SAM" id="Phobius"/>
    </source>
</evidence>
<protein>
    <submittedName>
        <fullName evidence="3">Uncharacterized protein</fullName>
    </submittedName>
</protein>
<dbReference type="AlphaFoldDB" id="C6XBM8"/>
<reference evidence="4" key="1">
    <citation type="submission" date="2009-07" db="EMBL/GenBank/DDBJ databases">
        <title>Complete sequence of chromosome of Methylovorus sp. SIP3-4.</title>
        <authorList>
            <person name="Lucas S."/>
            <person name="Copeland A."/>
            <person name="Lapidus A."/>
            <person name="Glavina del Rio T."/>
            <person name="Tice H."/>
            <person name="Bruce D."/>
            <person name="Goodwin L."/>
            <person name="Pitluck S."/>
            <person name="Clum A."/>
            <person name="Larimer F."/>
            <person name="Land M."/>
            <person name="Hauser L."/>
            <person name="Kyrpides N."/>
            <person name="Mikhailova N."/>
            <person name="Kayluzhnaya M."/>
            <person name="Chistoserdova L."/>
        </authorList>
    </citation>
    <scope>NUCLEOTIDE SEQUENCE [LARGE SCALE GENOMIC DNA]</scope>
    <source>
        <strain evidence="4">SIP3-4</strain>
    </source>
</reference>
<feature type="compositionally biased region" description="Basic and acidic residues" evidence="1">
    <location>
        <begin position="159"/>
        <end position="168"/>
    </location>
</feature>
<proteinExistence type="predicted"/>
<dbReference type="EMBL" id="CP001674">
    <property type="protein sequence ID" value="ACT51998.1"/>
    <property type="molecule type" value="Genomic_DNA"/>
</dbReference>
<keyword evidence="2" id="KW-0472">Membrane</keyword>
<feature type="compositionally biased region" description="Pro residues" evidence="1">
    <location>
        <begin position="119"/>
        <end position="133"/>
    </location>
</feature>
<evidence type="ECO:0000313" key="4">
    <source>
        <dbReference type="Proteomes" id="UP000002743"/>
    </source>
</evidence>
<evidence type="ECO:0000313" key="3">
    <source>
        <dbReference type="EMBL" id="ACT51998.1"/>
    </source>
</evidence>
<evidence type="ECO:0000256" key="1">
    <source>
        <dbReference type="SAM" id="MobiDB-lite"/>
    </source>
</evidence>
<dbReference type="KEGG" id="mei:Msip34_2761"/>